<dbReference type="Proteomes" id="UP000694403">
    <property type="component" value="Unplaced"/>
</dbReference>
<evidence type="ECO:0008006" key="12">
    <source>
        <dbReference type="Google" id="ProtNLM"/>
    </source>
</evidence>
<feature type="transmembrane region" description="Helical" evidence="7">
    <location>
        <begin position="366"/>
        <end position="385"/>
    </location>
</feature>
<dbReference type="PANTHER" id="PTHR28646">
    <property type="entry name" value="TRANSMEMBRANE PROTEIN 201"/>
    <property type="match status" value="1"/>
</dbReference>
<keyword evidence="11" id="KW-1185">Reference proteome</keyword>
<dbReference type="Pfam" id="PF09779">
    <property type="entry name" value="Ima1_N"/>
    <property type="match status" value="1"/>
</dbReference>
<evidence type="ECO:0000256" key="7">
    <source>
        <dbReference type="SAM" id="Phobius"/>
    </source>
</evidence>
<evidence type="ECO:0000256" key="6">
    <source>
        <dbReference type="ARBA" id="ARBA00023242"/>
    </source>
</evidence>
<dbReference type="GO" id="GO:0005637">
    <property type="term" value="C:nuclear inner membrane"/>
    <property type="evidence" value="ECO:0007669"/>
    <property type="project" value="UniProtKB-SubCell"/>
</dbReference>
<name>A0A8C3RT21_CHESE</name>
<feature type="transmembrane region" description="Helical" evidence="7">
    <location>
        <begin position="567"/>
        <end position="584"/>
    </location>
</feature>
<feature type="transmembrane region" description="Helical" evidence="7">
    <location>
        <begin position="217"/>
        <end position="237"/>
    </location>
</feature>
<proteinExistence type="inferred from homology"/>
<evidence type="ECO:0000256" key="2">
    <source>
        <dbReference type="ARBA" id="ARBA00007600"/>
    </source>
</evidence>
<accession>A0A8C3RT21</accession>
<comment type="similarity">
    <text evidence="2">Belongs to the TMEM201 family.</text>
</comment>
<keyword evidence="4 7" id="KW-1133">Transmembrane helix</keyword>
<evidence type="ECO:0000256" key="3">
    <source>
        <dbReference type="ARBA" id="ARBA00022692"/>
    </source>
</evidence>
<feature type="transmembrane region" description="Helical" evidence="7">
    <location>
        <begin position="6"/>
        <end position="30"/>
    </location>
</feature>
<dbReference type="Pfam" id="PF10476">
    <property type="entry name" value="DUF2448"/>
    <property type="match status" value="1"/>
</dbReference>
<dbReference type="PANTHER" id="PTHR28646:SF1">
    <property type="entry name" value="TRANSMEMBRANE PROTEIN 201"/>
    <property type="match status" value="1"/>
</dbReference>
<dbReference type="InterPro" id="IPR018861">
    <property type="entry name" value="TMEM201_C"/>
</dbReference>
<evidence type="ECO:0000313" key="11">
    <source>
        <dbReference type="Proteomes" id="UP000694403"/>
    </source>
</evidence>
<dbReference type="Ensembl" id="ENSCSRT00000004672.1">
    <property type="protein sequence ID" value="ENSCSRP00000004525.1"/>
    <property type="gene ID" value="ENSCSRG00000003403.1"/>
</dbReference>
<feature type="transmembrane region" description="Helical" evidence="7">
    <location>
        <begin position="309"/>
        <end position="327"/>
    </location>
</feature>
<dbReference type="GO" id="GO:0005521">
    <property type="term" value="F:lamin binding"/>
    <property type="evidence" value="ECO:0007669"/>
    <property type="project" value="TreeGrafter"/>
</dbReference>
<evidence type="ECO:0000313" key="10">
    <source>
        <dbReference type="Ensembl" id="ENSCSRP00000004525.1"/>
    </source>
</evidence>
<reference evidence="10" key="1">
    <citation type="submission" date="2025-08" db="UniProtKB">
        <authorList>
            <consortium name="Ensembl"/>
        </authorList>
    </citation>
    <scope>IDENTIFICATION</scope>
</reference>
<keyword evidence="5 7" id="KW-0472">Membrane</keyword>
<comment type="subcellular location">
    <subcellularLocation>
        <location evidence="1">Nucleus inner membrane</location>
        <topology evidence="1">Multi-pass membrane protein</topology>
    </subcellularLocation>
</comment>
<evidence type="ECO:0000256" key="5">
    <source>
        <dbReference type="ARBA" id="ARBA00023136"/>
    </source>
</evidence>
<dbReference type="InterPro" id="IPR040041">
    <property type="entry name" value="TMEM201"/>
</dbReference>
<evidence type="ECO:0000256" key="4">
    <source>
        <dbReference type="ARBA" id="ARBA00022989"/>
    </source>
</evidence>
<feature type="domain" description="Ima1 N-terminal" evidence="8">
    <location>
        <begin position="43"/>
        <end position="168"/>
    </location>
</feature>
<feature type="domain" description="Transmembrane protein 201 C-terminal" evidence="9">
    <location>
        <begin position="188"/>
        <end position="400"/>
    </location>
</feature>
<feature type="transmembrane region" description="Helical" evidence="7">
    <location>
        <begin position="334"/>
        <end position="351"/>
    </location>
</feature>
<keyword evidence="3 7" id="KW-0812">Transmembrane</keyword>
<dbReference type="AlphaFoldDB" id="A0A8C3RT21"/>
<evidence type="ECO:0000259" key="9">
    <source>
        <dbReference type="Pfam" id="PF10476"/>
    </source>
</evidence>
<dbReference type="GO" id="GO:0030473">
    <property type="term" value="P:nuclear migration along microtubule"/>
    <property type="evidence" value="ECO:0007669"/>
    <property type="project" value="TreeGrafter"/>
</dbReference>
<organism evidence="10 11">
    <name type="scientific">Chelydra serpentina</name>
    <name type="common">Snapping turtle</name>
    <name type="synonym">Testudo serpentina</name>
    <dbReference type="NCBI Taxonomy" id="8475"/>
    <lineage>
        <taxon>Eukaryota</taxon>
        <taxon>Metazoa</taxon>
        <taxon>Chordata</taxon>
        <taxon>Craniata</taxon>
        <taxon>Vertebrata</taxon>
        <taxon>Euteleostomi</taxon>
        <taxon>Archelosauria</taxon>
        <taxon>Testudinata</taxon>
        <taxon>Testudines</taxon>
        <taxon>Cryptodira</taxon>
        <taxon>Durocryptodira</taxon>
        <taxon>Americhelydia</taxon>
        <taxon>Chelydroidea</taxon>
        <taxon>Chelydridae</taxon>
        <taxon>Chelydra</taxon>
    </lineage>
</organism>
<keyword evidence="6" id="KW-0539">Nucleus</keyword>
<reference evidence="10" key="2">
    <citation type="submission" date="2025-09" db="UniProtKB">
        <authorList>
            <consortium name="Ensembl"/>
        </authorList>
    </citation>
    <scope>IDENTIFICATION</scope>
</reference>
<sequence>METVGALLAGCPVAGGLGVTVCAAAGLLLYKIARRKKPTHMTVNCWFCNQDTVVPYGNRNCWDCPYCEQYNGFQENGDYNKPIPAQYMEHLNHVVSGATTFCDPTKPQQWVSSQILLCKKCNNHQTMKIKQLASFAPREEGKYDEEIEVYKHHLEQTYKLCRPCQAAVEYYIKHQNRQLRALLLSHHFKRRETDKPYMQSFCSSSSSSSMSTPTQVIILRFLTFLSCAFLVLMALYGSGDPFSLKAMAPAPMESGPTAIGNGTGASPAAASENRTVLGVAGWWELLHLLPEQTVKNLSVAWTYGRNHQIAVVILGLFTCLLAMLLAGRIRLRRIDAFASVLWLLVMGLHLAEKYLKADTPSWLDTAKFSTTSLCCLVGFTAAVATRKSTGQRRYRPRRFLSGDSVTLFPNGSGIGFPCSAASPSVFIPTPPSILQLTNQQFFRSPRRASSSSLPGRLNRALSLGTIPSLARTDSGYLFSGSRPASQGSQSKESPASEYYSLLSGSCAPSPIPSPAPSVAGSVTSSSGSLRYRRPLISPARLNLKGQKLLLFPSQSDTLHTPTSLDELISIASVFFLMVPLPLLTDMRSVVERGSICSNNSIKKEDNSSHSSTCVVDTTTKGEDPASWRGHFGNSIIRGLLAMSLTANAIFTSAYLYQSLR</sequence>
<evidence type="ECO:0000256" key="1">
    <source>
        <dbReference type="ARBA" id="ARBA00004473"/>
    </source>
</evidence>
<dbReference type="InterPro" id="IPR018617">
    <property type="entry name" value="Ima1_N"/>
</dbReference>
<dbReference type="GO" id="GO:0051015">
    <property type="term" value="F:actin filament binding"/>
    <property type="evidence" value="ECO:0007669"/>
    <property type="project" value="TreeGrafter"/>
</dbReference>
<protein>
    <recommendedName>
        <fullName evidence="12">Transmembrane protein 201</fullName>
    </recommendedName>
</protein>
<feature type="transmembrane region" description="Helical" evidence="7">
    <location>
        <begin position="635"/>
        <end position="656"/>
    </location>
</feature>
<evidence type="ECO:0000259" key="8">
    <source>
        <dbReference type="Pfam" id="PF09779"/>
    </source>
</evidence>